<dbReference type="EMBL" id="JAABOA010000521">
    <property type="protein sequence ID" value="KAF9584032.1"/>
    <property type="molecule type" value="Genomic_DNA"/>
</dbReference>
<evidence type="ECO:0000313" key="5">
    <source>
        <dbReference type="Proteomes" id="UP000780801"/>
    </source>
</evidence>
<dbReference type="GO" id="GO:0004864">
    <property type="term" value="F:protein phosphatase inhibitor activity"/>
    <property type="evidence" value="ECO:0007669"/>
    <property type="project" value="TreeGrafter"/>
</dbReference>
<evidence type="ECO:0000313" key="4">
    <source>
        <dbReference type="EMBL" id="KAF9584032.1"/>
    </source>
</evidence>
<comment type="caution">
    <text evidence="4">The sequence shown here is derived from an EMBL/GenBank/DDBJ whole genome shotgun (WGS) entry which is preliminary data.</text>
</comment>
<evidence type="ECO:0000256" key="3">
    <source>
        <dbReference type="SAM" id="MobiDB-lite"/>
    </source>
</evidence>
<gene>
    <name evidence="4" type="ORF">BGW38_007811</name>
</gene>
<dbReference type="PANTHER" id="PTHR10358">
    <property type="entry name" value="ENDOSULFINE"/>
    <property type="match status" value="1"/>
</dbReference>
<feature type="region of interest" description="Disordered" evidence="3">
    <location>
        <begin position="1"/>
        <end position="36"/>
    </location>
</feature>
<feature type="region of interest" description="Disordered" evidence="3">
    <location>
        <begin position="61"/>
        <end position="142"/>
    </location>
</feature>
<dbReference type="AlphaFoldDB" id="A0A9P6FYC8"/>
<reference evidence="4" key="1">
    <citation type="journal article" date="2020" name="Fungal Divers.">
        <title>Resolving the Mortierellaceae phylogeny through synthesis of multi-gene phylogenetics and phylogenomics.</title>
        <authorList>
            <person name="Vandepol N."/>
            <person name="Liber J."/>
            <person name="Desiro A."/>
            <person name="Na H."/>
            <person name="Kennedy M."/>
            <person name="Barry K."/>
            <person name="Grigoriev I.V."/>
            <person name="Miller A.N."/>
            <person name="O'Donnell K."/>
            <person name="Stajich J.E."/>
            <person name="Bonito G."/>
        </authorList>
    </citation>
    <scope>NUCLEOTIDE SEQUENCE</scope>
    <source>
        <strain evidence="4">KOD1015</strain>
    </source>
</reference>
<protein>
    <recommendedName>
        <fullName evidence="2">mRNA stability protein</fullName>
    </recommendedName>
</protein>
<dbReference type="InterPro" id="IPR006760">
    <property type="entry name" value="Endosulphine"/>
</dbReference>
<comment type="similarity">
    <text evidence="1 2">Belongs to the endosulfine family.</text>
</comment>
<dbReference type="Proteomes" id="UP000780801">
    <property type="component" value="Unassembled WGS sequence"/>
</dbReference>
<comment type="function">
    <text evidence="2">Plays an essential role in initiation of the G0 program by preventing the degradation of specific nutrient-regulated mRNAs via the 5'-3' mRNA decay pathway.</text>
</comment>
<evidence type="ECO:0000256" key="2">
    <source>
        <dbReference type="RuleBase" id="RU363120"/>
    </source>
</evidence>
<dbReference type="OrthoDB" id="5949865at2759"/>
<sequence>MSSPLNPNHTGGTATEALNPTSAMKEQEDRLKRLYGNKLPAAKPFMGQKLKERKYFDSGDYALSQAGKTTGPVGSGHPQPENIPHSHVAGSTSVSSVASASASYSVAGTGGAGTSSGFAKGQRSQQPHHLLQHHSEGVPAEE</sequence>
<accession>A0A9P6FYC8</accession>
<evidence type="ECO:0000256" key="1">
    <source>
        <dbReference type="ARBA" id="ARBA00010520"/>
    </source>
</evidence>
<feature type="compositionally biased region" description="Polar residues" evidence="3">
    <location>
        <begin position="1"/>
        <end position="24"/>
    </location>
</feature>
<feature type="compositionally biased region" description="Low complexity" evidence="3">
    <location>
        <begin position="88"/>
        <end position="107"/>
    </location>
</feature>
<organism evidence="4 5">
    <name type="scientific">Lunasporangiospora selenospora</name>
    <dbReference type="NCBI Taxonomy" id="979761"/>
    <lineage>
        <taxon>Eukaryota</taxon>
        <taxon>Fungi</taxon>
        <taxon>Fungi incertae sedis</taxon>
        <taxon>Mucoromycota</taxon>
        <taxon>Mortierellomycotina</taxon>
        <taxon>Mortierellomycetes</taxon>
        <taxon>Mortierellales</taxon>
        <taxon>Mortierellaceae</taxon>
        <taxon>Lunasporangiospora</taxon>
    </lineage>
</organism>
<keyword evidence="5" id="KW-1185">Reference proteome</keyword>
<proteinExistence type="inferred from homology"/>
<name>A0A9P6FYC8_9FUNG</name>
<dbReference type="GO" id="GO:0005737">
    <property type="term" value="C:cytoplasm"/>
    <property type="evidence" value="ECO:0007669"/>
    <property type="project" value="TreeGrafter"/>
</dbReference>
<dbReference type="PANTHER" id="PTHR10358:SF6">
    <property type="entry name" value="ENDOSULFINE, ISOFORM A"/>
    <property type="match status" value="1"/>
</dbReference>
<dbReference type="Pfam" id="PF04667">
    <property type="entry name" value="Endosulfine"/>
    <property type="match status" value="1"/>
</dbReference>